<dbReference type="InterPro" id="IPR036689">
    <property type="entry name" value="ESAT-6-like_sf"/>
</dbReference>
<sequence length="97" mass="10589">MLYNPPGVLRLIGDMDKYHADITAERENAENAATLLVRDGWQSGEGGAAGAFLAKHKTLITDLDDLLGLLKKGRDNVQAALDKARATDQHVADDFIW</sequence>
<evidence type="ECO:0008006" key="3">
    <source>
        <dbReference type="Google" id="ProtNLM"/>
    </source>
</evidence>
<dbReference type="Proteomes" id="UP001317870">
    <property type="component" value="Chromosome"/>
</dbReference>
<dbReference type="EMBL" id="AP026978">
    <property type="protein sequence ID" value="BDT99266.1"/>
    <property type="molecule type" value="Genomic_DNA"/>
</dbReference>
<dbReference type="Gene3D" id="1.10.287.1060">
    <property type="entry name" value="ESAT-6-like"/>
    <property type="match status" value="1"/>
</dbReference>
<dbReference type="SUPFAM" id="SSF140453">
    <property type="entry name" value="EsxAB dimer-like"/>
    <property type="match status" value="1"/>
</dbReference>
<evidence type="ECO:0000313" key="2">
    <source>
        <dbReference type="Proteomes" id="UP001317870"/>
    </source>
</evidence>
<accession>A0ABN6U203</accession>
<protein>
    <recommendedName>
        <fullName evidence="3">WXG100 family type VII secretion target</fullName>
    </recommendedName>
</protein>
<gene>
    <name evidence="1" type="ORF">IFM12276_22950</name>
</gene>
<proteinExistence type="predicted"/>
<evidence type="ECO:0000313" key="1">
    <source>
        <dbReference type="EMBL" id="BDT99266.1"/>
    </source>
</evidence>
<reference evidence="1 2" key="1">
    <citation type="submission" date="2022-11" db="EMBL/GenBank/DDBJ databases">
        <title>Genome Sequencing of Nocardia sp. ON39_IFM12276 and assembly.</title>
        <authorList>
            <person name="Shimojima M."/>
            <person name="Toyokawa M."/>
            <person name="Uesaka K."/>
        </authorList>
    </citation>
    <scope>NUCLEOTIDE SEQUENCE [LARGE SCALE GENOMIC DNA]</scope>
    <source>
        <strain evidence="1 2">IFM 12276</strain>
    </source>
</reference>
<dbReference type="RefSeq" id="WP_281879397.1">
    <property type="nucleotide sequence ID" value="NZ_AP026976.1"/>
</dbReference>
<keyword evidence="2" id="KW-1185">Reference proteome</keyword>
<name>A0ABN6U203_9NOCA</name>
<organism evidence="1 2">
    <name type="scientific">Nocardia sputorum</name>
    <dbReference type="NCBI Taxonomy" id="2984338"/>
    <lineage>
        <taxon>Bacteria</taxon>
        <taxon>Bacillati</taxon>
        <taxon>Actinomycetota</taxon>
        <taxon>Actinomycetes</taxon>
        <taxon>Mycobacteriales</taxon>
        <taxon>Nocardiaceae</taxon>
        <taxon>Nocardia</taxon>
    </lineage>
</organism>